<evidence type="ECO:0000313" key="2">
    <source>
        <dbReference type="Proteomes" id="UP000789702"/>
    </source>
</evidence>
<feature type="non-terminal residue" evidence="1">
    <location>
        <position position="408"/>
    </location>
</feature>
<proteinExistence type="predicted"/>
<accession>A0ACA9PM85</accession>
<keyword evidence="2" id="KW-1185">Reference proteome</keyword>
<name>A0ACA9PM85_9GLOM</name>
<gene>
    <name evidence="1" type="ORF">DHETER_LOCUS12354</name>
</gene>
<evidence type="ECO:0000313" key="1">
    <source>
        <dbReference type="EMBL" id="CAG8712748.1"/>
    </source>
</evidence>
<reference evidence="1" key="1">
    <citation type="submission" date="2021-06" db="EMBL/GenBank/DDBJ databases">
        <authorList>
            <person name="Kallberg Y."/>
            <person name="Tangrot J."/>
            <person name="Rosling A."/>
        </authorList>
    </citation>
    <scope>NUCLEOTIDE SEQUENCE</scope>
    <source>
        <strain evidence="1">IL203A</strain>
    </source>
</reference>
<sequence length="408" mass="45024">VDMIAEVVISQTYTNVENDTIEAIYKFPIHEAAAVCSFEAEIDGKTKVKGIVRETEEAVKEYNTAIQEGHGAFLMNSQLPDVFECMVGNILPKQTVVISITYVTELKHDAETEKIRFVLPTSIAPRYGSGLSGIPSFASNLPLVNTVEPTNHLSISVTCRMTSFITSIESPSHYISTELNIDGNPKISRVTLNEQANYLEKDFVLVIKSQGLDQPRAFVEYNPVTETNCVMLTLVPKFAINPILTELIFVVDRSGSMHGAPIKKAAQALELFLRSLPEDSYFNVVSFGSNYDSLFPKSQPNSQSAISAALSLAQNMAANYNGTEVYQCLKWVFENKRHDMPTAVFLLTDGSVWNVDQIAELIRSKVEENKDLRLFSLGIGSNVSHNLVETVARAGKGYAQFVTDCNDG</sequence>
<protein>
    <submittedName>
        <fullName evidence="1">4371_t:CDS:1</fullName>
    </submittedName>
</protein>
<dbReference type="Proteomes" id="UP000789702">
    <property type="component" value="Unassembled WGS sequence"/>
</dbReference>
<comment type="caution">
    <text evidence="1">The sequence shown here is derived from an EMBL/GenBank/DDBJ whole genome shotgun (WGS) entry which is preliminary data.</text>
</comment>
<dbReference type="EMBL" id="CAJVPU010030081">
    <property type="protein sequence ID" value="CAG8712748.1"/>
    <property type="molecule type" value="Genomic_DNA"/>
</dbReference>
<organism evidence="1 2">
    <name type="scientific">Dentiscutata heterogama</name>
    <dbReference type="NCBI Taxonomy" id="1316150"/>
    <lineage>
        <taxon>Eukaryota</taxon>
        <taxon>Fungi</taxon>
        <taxon>Fungi incertae sedis</taxon>
        <taxon>Mucoromycota</taxon>
        <taxon>Glomeromycotina</taxon>
        <taxon>Glomeromycetes</taxon>
        <taxon>Diversisporales</taxon>
        <taxon>Gigasporaceae</taxon>
        <taxon>Dentiscutata</taxon>
    </lineage>
</organism>
<feature type="non-terminal residue" evidence="1">
    <location>
        <position position="1"/>
    </location>
</feature>